<dbReference type="Proteomes" id="UP000195611">
    <property type="component" value="Unassembled WGS sequence"/>
</dbReference>
<comment type="subcellular location">
    <subcellularLocation>
        <location evidence="1 4">Cytoplasm</location>
    </subcellularLocation>
</comment>
<evidence type="ECO:0000313" key="7">
    <source>
        <dbReference type="Proteomes" id="UP000195611"/>
    </source>
</evidence>
<evidence type="ECO:0000256" key="1">
    <source>
        <dbReference type="ARBA" id="ARBA00004496"/>
    </source>
</evidence>
<sequence length="106" mass="11841">MEQLMVHRQGVAGTLESSDIQIMINQNMDNGIEIELSSSVEKQYGQQIRKVITETLMNLGMENVKLKAQDQGALDCTIKARTIAAAYRAANKVSSIDWEGIEEWNV</sequence>
<protein>
    <recommendedName>
        <fullName evidence="4">Citrate lyase acyl carrier protein</fullName>
    </recommendedName>
    <alternativeName>
        <fullName evidence="4">Citrate lyase gamma chain</fullName>
    </alternativeName>
</protein>
<evidence type="ECO:0000256" key="4">
    <source>
        <dbReference type="HAMAP-Rule" id="MF_00805"/>
    </source>
</evidence>
<dbReference type="Pfam" id="PF06857">
    <property type="entry name" value="ACP"/>
    <property type="match status" value="1"/>
</dbReference>
<dbReference type="NCBIfam" id="NF009726">
    <property type="entry name" value="PRK13253.1"/>
    <property type="match status" value="1"/>
</dbReference>
<accession>A0A1R4JXK0</accession>
<dbReference type="GO" id="GO:0016829">
    <property type="term" value="F:lyase activity"/>
    <property type="evidence" value="ECO:0007669"/>
    <property type="project" value="UniProtKB-KW"/>
</dbReference>
<feature type="modified residue" description="O-(phosphoribosyl dephospho-coenzyme A)serine" evidence="4 5">
    <location>
        <position position="17"/>
    </location>
</feature>
<dbReference type="NCBIfam" id="TIGR01608">
    <property type="entry name" value="citD"/>
    <property type="match status" value="1"/>
</dbReference>
<gene>
    <name evidence="4" type="primary">citD</name>
    <name evidence="6" type="ORF">FM115_07205</name>
</gene>
<evidence type="ECO:0000313" key="6">
    <source>
        <dbReference type="EMBL" id="SJN36565.1"/>
    </source>
</evidence>
<dbReference type="GO" id="GO:0005737">
    <property type="term" value="C:cytoplasm"/>
    <property type="evidence" value="ECO:0007669"/>
    <property type="project" value="UniProtKB-SubCell"/>
</dbReference>
<keyword evidence="6" id="KW-0456">Lyase</keyword>
<organism evidence="6 7">
    <name type="scientific">Marinilactibacillus psychrotolerans 42ea</name>
    <dbReference type="NCBI Taxonomy" id="1255609"/>
    <lineage>
        <taxon>Bacteria</taxon>
        <taxon>Bacillati</taxon>
        <taxon>Bacillota</taxon>
        <taxon>Bacilli</taxon>
        <taxon>Lactobacillales</taxon>
        <taxon>Carnobacteriaceae</taxon>
        <taxon>Marinilactibacillus</taxon>
    </lineage>
</organism>
<evidence type="ECO:0000256" key="2">
    <source>
        <dbReference type="ARBA" id="ARBA00022490"/>
    </source>
</evidence>
<keyword evidence="2 4" id="KW-0963">Cytoplasm</keyword>
<keyword evidence="3 4" id="KW-0597">Phosphoprotein</keyword>
<comment type="subunit">
    <text evidence="4">Oligomer with a subunit composition of (alpha,beta,gamma)6.</text>
</comment>
<dbReference type="PIRSF" id="PIRSF002736">
    <property type="entry name" value="Citrt_lyas_gamma"/>
    <property type="match status" value="1"/>
</dbReference>
<evidence type="ECO:0000256" key="5">
    <source>
        <dbReference type="PIRSR" id="PIRSR002736-50"/>
    </source>
</evidence>
<dbReference type="HAMAP" id="MF_00805">
    <property type="entry name" value="CitD"/>
    <property type="match status" value="1"/>
</dbReference>
<name>A0A1R4JXK0_9LACT</name>
<evidence type="ECO:0000256" key="3">
    <source>
        <dbReference type="ARBA" id="ARBA00022553"/>
    </source>
</evidence>
<dbReference type="AlphaFoldDB" id="A0A1R4JXK0"/>
<dbReference type="EMBL" id="FUKW01000096">
    <property type="protein sequence ID" value="SJN36565.1"/>
    <property type="molecule type" value="Genomic_DNA"/>
</dbReference>
<comment type="function">
    <text evidence="4">Covalent carrier of the coenzyme of citrate lyase.</text>
</comment>
<reference evidence="6 7" key="1">
    <citation type="submission" date="2017-02" db="EMBL/GenBank/DDBJ databases">
        <authorList>
            <person name="Peterson S.W."/>
        </authorList>
    </citation>
    <scope>NUCLEOTIDE SEQUENCE [LARGE SCALE GENOMIC DNA]</scope>
    <source>
        <strain evidence="6 7">42ea</strain>
    </source>
</reference>
<proteinExistence type="inferred from homology"/>
<dbReference type="RefSeq" id="WP_072693422.1">
    <property type="nucleotide sequence ID" value="NZ_FUKW01000096.1"/>
</dbReference>
<dbReference type="InterPro" id="IPR023439">
    <property type="entry name" value="Mal_deCO2ase/Cit_lyase_ACP"/>
</dbReference>
<comment type="similarity">
    <text evidence="4">Belongs to the CitD family.</text>
</comment>
<dbReference type="InterPro" id="IPR006495">
    <property type="entry name" value="CitD"/>
</dbReference>